<organism evidence="2 3">
    <name type="scientific">Pedosphaera parvula (strain Ellin514)</name>
    <dbReference type="NCBI Taxonomy" id="320771"/>
    <lineage>
        <taxon>Bacteria</taxon>
        <taxon>Pseudomonadati</taxon>
        <taxon>Verrucomicrobiota</taxon>
        <taxon>Pedosphaerae</taxon>
        <taxon>Pedosphaerales</taxon>
        <taxon>Pedosphaeraceae</taxon>
        <taxon>Pedosphaera</taxon>
    </lineage>
</organism>
<evidence type="ECO:0000313" key="3">
    <source>
        <dbReference type="Proteomes" id="UP000003688"/>
    </source>
</evidence>
<dbReference type="RefSeq" id="WP_007415984.1">
    <property type="nucleotide sequence ID" value="NZ_ABOX02000021.1"/>
</dbReference>
<keyword evidence="1" id="KW-0812">Transmembrane</keyword>
<gene>
    <name evidence="2" type="ORF">Cflav_PD3111</name>
</gene>
<sequence length="113" mass="12526">MTGSESSHLDCIGFIPLLIAAYFLIAAFLPRIRMRWGLRYGVNTKTLQPHMGMITCLGNAIFIGSVSLPMIWNQVAGELVAQGFFAGFALTAVGAVLDWLREPTITRKKNRRK</sequence>
<proteinExistence type="predicted"/>
<name>B9XJJ1_PEDPL</name>
<feature type="transmembrane region" description="Helical" evidence="1">
    <location>
        <begin position="79"/>
        <end position="100"/>
    </location>
</feature>
<reference evidence="2 3" key="1">
    <citation type="journal article" date="2011" name="J. Bacteriol.">
        <title>Genome sequence of 'Pedosphaera parvula' Ellin514, an aerobic Verrucomicrobial isolate from pasture soil.</title>
        <authorList>
            <person name="Kant R."/>
            <person name="van Passel M.W."/>
            <person name="Sangwan P."/>
            <person name="Palva A."/>
            <person name="Lucas S."/>
            <person name="Copeland A."/>
            <person name="Lapidus A."/>
            <person name="Glavina Del Rio T."/>
            <person name="Dalin E."/>
            <person name="Tice H."/>
            <person name="Bruce D."/>
            <person name="Goodwin L."/>
            <person name="Pitluck S."/>
            <person name="Chertkov O."/>
            <person name="Larimer F.W."/>
            <person name="Land M.L."/>
            <person name="Hauser L."/>
            <person name="Brettin T.S."/>
            <person name="Detter J.C."/>
            <person name="Han S."/>
            <person name="de Vos W.M."/>
            <person name="Janssen P.H."/>
            <person name="Smidt H."/>
        </authorList>
    </citation>
    <scope>NUCLEOTIDE SEQUENCE [LARGE SCALE GENOMIC DNA]</scope>
    <source>
        <strain evidence="2 3">Ellin514</strain>
    </source>
</reference>
<feature type="transmembrane region" description="Helical" evidence="1">
    <location>
        <begin position="51"/>
        <end position="73"/>
    </location>
</feature>
<dbReference type="EMBL" id="ABOX02000021">
    <property type="protein sequence ID" value="EEF60052.1"/>
    <property type="molecule type" value="Genomic_DNA"/>
</dbReference>
<dbReference type="Proteomes" id="UP000003688">
    <property type="component" value="Unassembled WGS sequence"/>
</dbReference>
<feature type="transmembrane region" description="Helical" evidence="1">
    <location>
        <begin position="12"/>
        <end position="30"/>
    </location>
</feature>
<keyword evidence="3" id="KW-1185">Reference proteome</keyword>
<evidence type="ECO:0000256" key="1">
    <source>
        <dbReference type="SAM" id="Phobius"/>
    </source>
</evidence>
<evidence type="ECO:0000313" key="2">
    <source>
        <dbReference type="EMBL" id="EEF60052.1"/>
    </source>
</evidence>
<protein>
    <submittedName>
        <fullName evidence="2">Uncharacterized protein</fullName>
    </submittedName>
</protein>
<dbReference type="AlphaFoldDB" id="B9XJJ1"/>
<accession>B9XJJ1</accession>
<comment type="caution">
    <text evidence="2">The sequence shown here is derived from an EMBL/GenBank/DDBJ whole genome shotgun (WGS) entry which is preliminary data.</text>
</comment>
<dbReference type="STRING" id="320771.Cflav_PD3111"/>
<keyword evidence="1" id="KW-1133">Transmembrane helix</keyword>
<keyword evidence="1" id="KW-0472">Membrane</keyword>